<feature type="compositionally biased region" description="Basic and acidic residues" evidence="3">
    <location>
        <begin position="268"/>
        <end position="278"/>
    </location>
</feature>
<dbReference type="InterPro" id="IPR006671">
    <property type="entry name" value="Cyclin_N"/>
</dbReference>
<comment type="caution">
    <text evidence="6">The sequence shown here is derived from an EMBL/GenBank/DDBJ whole genome shotgun (WGS) entry which is preliminary data.</text>
</comment>
<dbReference type="Proteomes" id="UP000663873">
    <property type="component" value="Unassembled WGS sequence"/>
</dbReference>
<sequence length="485" mass="55717">MSQYGHIVLTLSDVLLPSEKLYPNSTPSTSEGLPWDIEYDLRLIGCELIQTAGLLLKLPQTAVATGQVLFHRYFYSSSFIRRRMEVVAMACTILAAKIEENARRVRDVVNVFHHIKQVRSGSIIQPLLIDQAYVDKKKEVINAEQRLLRELGFCVYVKHPHKMITMYLKVLEKEREKDLVQTSWNYMNDSLRTDIFLRFTPETIACACIDLAARTLQIPLPKNPPWYLIFGAKPEEVHYIMISIIRLYQHRPKSVEEIEKILNTFREKREDERKKLRPDFGSNSPAQQPSTEISITSTVASSSTPPIIAQPPPPPPAPVITTITTTTTTDETIDITTITNGTTSKKPDTTSSRESSTVKNHQHRHRRKHSSSRSRSTSRSVSRSPSHHSQKKKKNSIRTISRSRSSSRKRHRHQKDKHQHNNHTSNNHHKKDKKRQSRSSSRDDKRYSNNKHSSSIKDKNKYHHSNKQTNGVSSSSNKNFNIKLK</sequence>
<dbReference type="EMBL" id="CAJNXB010005281">
    <property type="protein sequence ID" value="CAF3416353.1"/>
    <property type="molecule type" value="Genomic_DNA"/>
</dbReference>
<feature type="domain" description="Cyclin-like" evidence="4">
    <location>
        <begin position="162"/>
        <end position="246"/>
    </location>
</feature>
<organism evidence="6 11">
    <name type="scientific">Rotaria socialis</name>
    <dbReference type="NCBI Taxonomy" id="392032"/>
    <lineage>
        <taxon>Eukaryota</taxon>
        <taxon>Metazoa</taxon>
        <taxon>Spiralia</taxon>
        <taxon>Gnathifera</taxon>
        <taxon>Rotifera</taxon>
        <taxon>Eurotatoria</taxon>
        <taxon>Bdelloidea</taxon>
        <taxon>Philodinida</taxon>
        <taxon>Philodinidae</taxon>
        <taxon>Rotaria</taxon>
    </lineage>
</organism>
<evidence type="ECO:0000259" key="4">
    <source>
        <dbReference type="SMART" id="SM00385"/>
    </source>
</evidence>
<keyword evidence="1 2" id="KW-0195">Cyclin</keyword>
<dbReference type="InterPro" id="IPR043198">
    <property type="entry name" value="Cyclin/Ssn8"/>
</dbReference>
<evidence type="ECO:0000256" key="3">
    <source>
        <dbReference type="SAM" id="MobiDB-lite"/>
    </source>
</evidence>
<accession>A0A818CWR1</accession>
<dbReference type="PANTHER" id="PTHR10026">
    <property type="entry name" value="CYCLIN"/>
    <property type="match status" value="1"/>
</dbReference>
<feature type="compositionally biased region" description="Polar residues" evidence="3">
    <location>
        <begin position="467"/>
        <end position="485"/>
    </location>
</feature>
<feature type="compositionally biased region" description="Low complexity" evidence="3">
    <location>
        <begin position="319"/>
        <end position="343"/>
    </location>
</feature>
<feature type="compositionally biased region" description="Low complexity" evidence="3">
    <location>
        <begin position="290"/>
        <end position="307"/>
    </location>
</feature>
<dbReference type="AlphaFoldDB" id="A0A818CWR1"/>
<dbReference type="FunFam" id="1.10.472.10:FF:000031">
    <property type="entry name" value="cyclin-L1-1-like isoform X1"/>
    <property type="match status" value="1"/>
</dbReference>
<evidence type="ECO:0000313" key="5">
    <source>
        <dbReference type="EMBL" id="CAF3416353.1"/>
    </source>
</evidence>
<dbReference type="PIRSF" id="PIRSF036580">
    <property type="entry name" value="Cyclin_L"/>
    <property type="match status" value="1"/>
</dbReference>
<dbReference type="EMBL" id="CAJNYD010002632">
    <property type="protein sequence ID" value="CAF3435984.1"/>
    <property type="molecule type" value="Genomic_DNA"/>
</dbReference>
<dbReference type="Proteomes" id="UP000663872">
    <property type="component" value="Unassembled WGS sequence"/>
</dbReference>
<dbReference type="Gene3D" id="1.10.472.10">
    <property type="entry name" value="Cyclin-like"/>
    <property type="match status" value="2"/>
</dbReference>
<dbReference type="EMBL" id="CAJOBO010002050">
    <property type="protein sequence ID" value="CAF4427717.1"/>
    <property type="molecule type" value="Genomic_DNA"/>
</dbReference>
<name>A0A818CWR1_9BILA</name>
<proteinExistence type="inferred from homology"/>
<feature type="compositionally biased region" description="Basic residues" evidence="3">
    <location>
        <begin position="360"/>
        <end position="372"/>
    </location>
</feature>
<feature type="region of interest" description="Disordered" evidence="3">
    <location>
        <begin position="268"/>
        <end position="485"/>
    </location>
</feature>
<keyword evidence="12" id="KW-1185">Reference proteome</keyword>
<feature type="domain" description="Cyclin-like" evidence="4">
    <location>
        <begin position="47"/>
        <end position="149"/>
    </location>
</feature>
<dbReference type="SUPFAM" id="SSF47954">
    <property type="entry name" value="Cyclin-like"/>
    <property type="match status" value="2"/>
</dbReference>
<dbReference type="Proteomes" id="UP000663851">
    <property type="component" value="Unassembled WGS sequence"/>
</dbReference>
<evidence type="ECO:0000313" key="9">
    <source>
        <dbReference type="EMBL" id="CAF4427717.1"/>
    </source>
</evidence>
<comment type="similarity">
    <text evidence="2">Belongs to the cyclin family.</text>
</comment>
<dbReference type="InterPro" id="IPR036915">
    <property type="entry name" value="Cyclin-like_sf"/>
</dbReference>
<evidence type="ECO:0000313" key="8">
    <source>
        <dbReference type="EMBL" id="CAF4285840.1"/>
    </source>
</evidence>
<dbReference type="OrthoDB" id="10264655at2759"/>
<feature type="compositionally biased region" description="Pro residues" evidence="3">
    <location>
        <begin position="308"/>
        <end position="318"/>
    </location>
</feature>
<feature type="compositionally biased region" description="Basic residues" evidence="3">
    <location>
        <begin position="385"/>
        <end position="396"/>
    </location>
</feature>
<gene>
    <name evidence="7" type="ORF">GRG538_LOCUS30215</name>
    <name evidence="9" type="ORF">HFQ381_LOCUS22090</name>
    <name evidence="6" type="ORF">LUA448_LOCUS20760</name>
    <name evidence="10" type="ORF">QYT958_LOCUS12484</name>
    <name evidence="5" type="ORF">TIS948_LOCUS29056</name>
    <name evidence="8" type="ORF">UJA718_LOCUS11691</name>
</gene>
<feature type="compositionally biased region" description="Basic residues" evidence="3">
    <location>
        <begin position="405"/>
        <end position="437"/>
    </location>
</feature>
<evidence type="ECO:0000256" key="1">
    <source>
        <dbReference type="ARBA" id="ARBA00023127"/>
    </source>
</evidence>
<evidence type="ECO:0000313" key="10">
    <source>
        <dbReference type="EMBL" id="CAF4615099.1"/>
    </source>
</evidence>
<dbReference type="GO" id="GO:0016538">
    <property type="term" value="F:cyclin-dependent protein serine/threonine kinase regulator activity"/>
    <property type="evidence" value="ECO:0007669"/>
    <property type="project" value="InterPro"/>
</dbReference>
<dbReference type="CDD" id="cd20533">
    <property type="entry name" value="CYCLIN_CCNL_rpt2"/>
    <property type="match status" value="1"/>
</dbReference>
<dbReference type="EMBL" id="CAJOBR010001525">
    <property type="protein sequence ID" value="CAF4615099.1"/>
    <property type="molecule type" value="Genomic_DNA"/>
</dbReference>
<feature type="compositionally biased region" description="Polar residues" evidence="3">
    <location>
        <begin position="349"/>
        <end position="359"/>
    </location>
</feature>
<feature type="compositionally biased region" description="Low complexity" evidence="3">
    <location>
        <begin position="373"/>
        <end position="384"/>
    </location>
</feature>
<dbReference type="Proteomes" id="UP000663825">
    <property type="component" value="Unassembled WGS sequence"/>
</dbReference>
<dbReference type="InterPro" id="IPR013763">
    <property type="entry name" value="Cyclin-like_dom"/>
</dbReference>
<evidence type="ECO:0000313" key="12">
    <source>
        <dbReference type="Proteomes" id="UP000663873"/>
    </source>
</evidence>
<dbReference type="GO" id="GO:0006357">
    <property type="term" value="P:regulation of transcription by RNA polymerase II"/>
    <property type="evidence" value="ECO:0007669"/>
    <property type="project" value="InterPro"/>
</dbReference>
<protein>
    <recommendedName>
        <fullName evidence="4">Cyclin-like domain-containing protein</fullName>
    </recommendedName>
</protein>
<evidence type="ECO:0000313" key="7">
    <source>
        <dbReference type="EMBL" id="CAF3730261.1"/>
    </source>
</evidence>
<dbReference type="SMART" id="SM00385">
    <property type="entry name" value="CYCLIN"/>
    <property type="match status" value="2"/>
</dbReference>
<evidence type="ECO:0000313" key="11">
    <source>
        <dbReference type="Proteomes" id="UP000663833"/>
    </source>
</evidence>
<dbReference type="Proteomes" id="UP000663833">
    <property type="component" value="Unassembled WGS sequence"/>
</dbReference>
<evidence type="ECO:0000313" key="6">
    <source>
        <dbReference type="EMBL" id="CAF3435984.1"/>
    </source>
</evidence>
<reference evidence="6" key="1">
    <citation type="submission" date="2021-02" db="EMBL/GenBank/DDBJ databases">
        <authorList>
            <person name="Nowell W R."/>
        </authorList>
    </citation>
    <scope>NUCLEOTIDE SEQUENCE</scope>
</reference>
<dbReference type="EMBL" id="CAJNYT010005351">
    <property type="protein sequence ID" value="CAF3730261.1"/>
    <property type="molecule type" value="Genomic_DNA"/>
</dbReference>
<dbReference type="Pfam" id="PF00134">
    <property type="entry name" value="Cyclin_N"/>
    <property type="match status" value="1"/>
</dbReference>
<dbReference type="Proteomes" id="UP000663848">
    <property type="component" value="Unassembled WGS sequence"/>
</dbReference>
<dbReference type="EMBL" id="CAJOBP010001455">
    <property type="protein sequence ID" value="CAF4285840.1"/>
    <property type="molecule type" value="Genomic_DNA"/>
</dbReference>
<evidence type="ECO:0000256" key="2">
    <source>
        <dbReference type="RuleBase" id="RU000383"/>
    </source>
</evidence>